<reference evidence="3" key="1">
    <citation type="journal article" date="2019" name="Int. J. Syst. Evol. Microbiol.">
        <title>The Global Catalogue of Microorganisms (GCM) 10K type strain sequencing project: providing services to taxonomists for standard genome sequencing and annotation.</title>
        <authorList>
            <consortium name="The Broad Institute Genomics Platform"/>
            <consortium name="The Broad Institute Genome Sequencing Center for Infectious Disease"/>
            <person name="Wu L."/>
            <person name="Ma J."/>
        </authorList>
    </citation>
    <scope>NUCLEOTIDE SEQUENCE [LARGE SCALE GENOMIC DNA]</scope>
    <source>
        <strain evidence="3">CGMCC 1.15475</strain>
    </source>
</reference>
<gene>
    <name evidence="2" type="ORF">ACFSDB_17265</name>
</gene>
<organism evidence="2 3">
    <name type="scientific">Planococcus chinensis</name>
    <dbReference type="NCBI Taxonomy" id="272917"/>
    <lineage>
        <taxon>Bacteria</taxon>
        <taxon>Bacillati</taxon>
        <taxon>Bacillota</taxon>
        <taxon>Bacilli</taxon>
        <taxon>Bacillales</taxon>
        <taxon>Caryophanaceae</taxon>
        <taxon>Planococcus</taxon>
    </lineage>
</organism>
<dbReference type="EMBL" id="JBHUFW010000022">
    <property type="protein sequence ID" value="MFD1864646.1"/>
    <property type="molecule type" value="Genomic_DNA"/>
</dbReference>
<keyword evidence="1" id="KW-0472">Membrane</keyword>
<keyword evidence="1" id="KW-1133">Transmembrane helix</keyword>
<dbReference type="Pfam" id="PF06197">
    <property type="entry name" value="DUF998"/>
    <property type="match status" value="1"/>
</dbReference>
<evidence type="ECO:0000313" key="3">
    <source>
        <dbReference type="Proteomes" id="UP001597273"/>
    </source>
</evidence>
<keyword evidence="1" id="KW-0812">Transmembrane</keyword>
<evidence type="ECO:0000256" key="1">
    <source>
        <dbReference type="SAM" id="Phobius"/>
    </source>
</evidence>
<feature type="transmembrane region" description="Helical" evidence="1">
    <location>
        <begin position="7"/>
        <end position="26"/>
    </location>
</feature>
<feature type="transmembrane region" description="Helical" evidence="1">
    <location>
        <begin position="46"/>
        <end position="63"/>
    </location>
</feature>
<dbReference type="InterPro" id="IPR009339">
    <property type="entry name" value="DUF998"/>
</dbReference>
<evidence type="ECO:0000313" key="2">
    <source>
        <dbReference type="EMBL" id="MFD1864646.1"/>
    </source>
</evidence>
<accession>A0ABW4QLW8</accession>
<proteinExistence type="predicted"/>
<protein>
    <submittedName>
        <fullName evidence="2">DUF998 domain-containing protein</fullName>
    </submittedName>
</protein>
<feature type="transmembrane region" description="Helical" evidence="1">
    <location>
        <begin position="162"/>
        <end position="179"/>
    </location>
</feature>
<name>A0ABW4QLW8_9BACL</name>
<feature type="transmembrane region" description="Helical" evidence="1">
    <location>
        <begin position="75"/>
        <end position="95"/>
    </location>
</feature>
<comment type="caution">
    <text evidence="2">The sequence shown here is derived from an EMBL/GenBank/DDBJ whole genome shotgun (WGS) entry which is preliminary data.</text>
</comment>
<dbReference type="RefSeq" id="WP_204893784.1">
    <property type="nucleotide sequence ID" value="NZ_JBHUFW010000022.1"/>
</dbReference>
<feature type="transmembrane region" description="Helical" evidence="1">
    <location>
        <begin position="107"/>
        <end position="125"/>
    </location>
</feature>
<sequence>MKKDRISLWLYILFLMAAFGLPFFSFDGYSIEKNTTSHLGAQGSPHSWLMNAIFVFLGARAIWIAFRSGIPYHQIIGGGFGISLILTGLFQHAPLAGNVPADLLEDRIHSIFASMTGFSFTLLAAGHGFMSRGPQRAGGFALALVAVSISLSMAAFPSIMGLLQRIMFICAFGWLFFYLKPPTTNEQEKVL</sequence>
<keyword evidence="3" id="KW-1185">Reference proteome</keyword>
<feature type="transmembrane region" description="Helical" evidence="1">
    <location>
        <begin position="137"/>
        <end position="156"/>
    </location>
</feature>
<dbReference type="Proteomes" id="UP001597273">
    <property type="component" value="Unassembled WGS sequence"/>
</dbReference>